<dbReference type="InterPro" id="IPR051473">
    <property type="entry name" value="P2Ox-like"/>
</dbReference>
<proteinExistence type="inferred from homology"/>
<comment type="similarity">
    <text evidence="2">Belongs to the GMC oxidoreductase family.</text>
</comment>
<organism evidence="7 8">
    <name type="scientific">Marinobacter metalliresistant</name>
    <dbReference type="NCBI Taxonomy" id="2961995"/>
    <lineage>
        <taxon>Bacteria</taxon>
        <taxon>Pseudomonadati</taxon>
        <taxon>Pseudomonadota</taxon>
        <taxon>Gammaproteobacteria</taxon>
        <taxon>Pseudomonadales</taxon>
        <taxon>Marinobacteraceae</taxon>
        <taxon>Marinobacter</taxon>
    </lineage>
</organism>
<dbReference type="PANTHER" id="PTHR42784:SF1">
    <property type="entry name" value="PYRANOSE 2-OXIDASE"/>
    <property type="match status" value="1"/>
</dbReference>
<protein>
    <submittedName>
        <fullName evidence="7">GMC family oxidoreductase N-terminal domain-containing protein</fullName>
    </submittedName>
</protein>
<dbReference type="RefSeq" id="WP_341580781.1">
    <property type="nucleotide sequence ID" value="NZ_CP101118.1"/>
</dbReference>
<evidence type="ECO:0000313" key="7">
    <source>
        <dbReference type="EMBL" id="WZF86944.1"/>
    </source>
</evidence>
<evidence type="ECO:0000256" key="2">
    <source>
        <dbReference type="ARBA" id="ARBA00010790"/>
    </source>
</evidence>
<comment type="cofactor">
    <cofactor evidence="1">
        <name>FAD</name>
        <dbReference type="ChEBI" id="CHEBI:57692"/>
    </cofactor>
</comment>
<dbReference type="Pfam" id="PF00732">
    <property type="entry name" value="GMC_oxred_N"/>
    <property type="match status" value="1"/>
</dbReference>
<dbReference type="InterPro" id="IPR036188">
    <property type="entry name" value="FAD/NAD-bd_sf"/>
</dbReference>
<dbReference type="Gene3D" id="3.50.50.60">
    <property type="entry name" value="FAD/NAD(P)-binding domain"/>
    <property type="match status" value="1"/>
</dbReference>
<keyword evidence="4" id="KW-0274">FAD</keyword>
<evidence type="ECO:0000256" key="1">
    <source>
        <dbReference type="ARBA" id="ARBA00001974"/>
    </source>
</evidence>
<evidence type="ECO:0000256" key="4">
    <source>
        <dbReference type="ARBA" id="ARBA00022827"/>
    </source>
</evidence>
<accession>A0ABZ2VWV5</accession>
<dbReference type="PANTHER" id="PTHR42784">
    <property type="entry name" value="PYRANOSE 2-OXIDASE"/>
    <property type="match status" value="1"/>
</dbReference>
<feature type="domain" description="Glucose-methanol-choline oxidoreductase N-terminal" evidence="6">
    <location>
        <begin position="5"/>
        <end position="90"/>
    </location>
</feature>
<evidence type="ECO:0000313" key="8">
    <source>
        <dbReference type="Proteomes" id="UP001475781"/>
    </source>
</evidence>
<dbReference type="SUPFAM" id="SSF51905">
    <property type="entry name" value="FAD/NAD(P)-binding domain"/>
    <property type="match status" value="1"/>
</dbReference>
<keyword evidence="8" id="KW-1185">Reference proteome</keyword>
<sequence length="147" mass="15904">MSAVGALDNNARLFHSLRADKLVMNQDRISHLQAAALAADGVTPTGVNVTLRARHFVVAASAIGSPGLLLRSYIPDPHQRIGKGSFIHPVNATVAQMPQQVDPFYGAPQSVYSDEFNFRNGFGEHHHVRNLSIHDASIFPTGTVDQP</sequence>
<dbReference type="EMBL" id="CP101118">
    <property type="protein sequence ID" value="WZF86944.1"/>
    <property type="molecule type" value="Genomic_DNA"/>
</dbReference>
<reference evidence="7 8" key="1">
    <citation type="submission" date="2022-07" db="EMBL/GenBank/DDBJ databases">
        <title>A copper resistant bacterium isolated from sediment samples of deep sea hydrothermal areas.</title>
        <authorList>
            <person name="Zeng X."/>
        </authorList>
    </citation>
    <scope>NUCLEOTIDE SEQUENCE [LARGE SCALE GENOMIC DNA]</scope>
    <source>
        <strain evidence="8">CuT 6</strain>
    </source>
</reference>
<name>A0ABZ2VWV5_9GAMM</name>
<keyword evidence="3" id="KW-0285">Flavoprotein</keyword>
<keyword evidence="5" id="KW-0560">Oxidoreductase</keyword>
<dbReference type="InterPro" id="IPR000172">
    <property type="entry name" value="GMC_OxRdtase_N"/>
</dbReference>
<evidence type="ECO:0000256" key="5">
    <source>
        <dbReference type="ARBA" id="ARBA00023002"/>
    </source>
</evidence>
<gene>
    <name evidence="7" type="ORF">NLK58_11255</name>
</gene>
<dbReference type="Proteomes" id="UP001475781">
    <property type="component" value="Chromosome"/>
</dbReference>
<evidence type="ECO:0000259" key="6">
    <source>
        <dbReference type="Pfam" id="PF00732"/>
    </source>
</evidence>
<evidence type="ECO:0000256" key="3">
    <source>
        <dbReference type="ARBA" id="ARBA00022630"/>
    </source>
</evidence>